<comment type="caution">
    <text evidence="4">The sequence shown here is derived from an EMBL/GenBank/DDBJ whole genome shotgun (WGS) entry which is preliminary data.</text>
</comment>
<reference evidence="5 6" key="1">
    <citation type="submission" date="2015-01" db="EMBL/GenBank/DDBJ databases">
        <title>Evolution of Trichinella species and genotypes.</title>
        <authorList>
            <person name="Korhonen P.K."/>
            <person name="Edoardo P."/>
            <person name="Giuseppe L.R."/>
            <person name="Gasser R.B."/>
        </authorList>
    </citation>
    <scope>NUCLEOTIDE SEQUENCE [LARGE SCALE GENOMIC DNA]</scope>
    <source>
        <strain evidence="2">ISS13</strain>
        <strain evidence="1">ISS141</strain>
        <strain evidence="3">ISS176</strain>
        <strain evidence="4">ISS588</strain>
    </source>
</reference>
<evidence type="ECO:0000313" key="3">
    <source>
        <dbReference type="EMBL" id="KRZ28504.1"/>
    </source>
</evidence>
<evidence type="ECO:0000313" key="1">
    <source>
        <dbReference type="EMBL" id="KRX96017.1"/>
    </source>
</evidence>
<evidence type="ECO:0000313" key="6">
    <source>
        <dbReference type="Proteomes" id="UP000054805"/>
    </source>
</evidence>
<dbReference type="EMBL" id="JYDR01000029">
    <property type="protein sequence ID" value="KRY74033.1"/>
    <property type="molecule type" value="Genomic_DNA"/>
</dbReference>
<dbReference type="EMBL" id="JYDV01000152">
    <property type="protein sequence ID" value="KRZ28504.1"/>
    <property type="molecule type" value="Genomic_DNA"/>
</dbReference>
<sequence length="198" mass="22463">LTMKNLMKSRSQSSMNLHELENEADESMIRSFSVDDSLNKLVDGEDVEVWLLQKPKSISLKALSNGFDPKRTTSFTTDDMTYECVKSREPVSCKLIPLPQEGSSCEAKEIVHQVKGFISFVPVISASNVPLQLPQNTVGPPAVPDGLQQRFQPFGCFKRKSRKETFENEYCTPNHLLEDDQLQQLHFPSKSKKHKTYL</sequence>
<proteinExistence type="predicted"/>
<organism evidence="4 6">
    <name type="scientific">Trichinella pseudospiralis</name>
    <name type="common">Parasitic roundworm</name>
    <dbReference type="NCBI Taxonomy" id="6337"/>
    <lineage>
        <taxon>Eukaryota</taxon>
        <taxon>Metazoa</taxon>
        <taxon>Ecdysozoa</taxon>
        <taxon>Nematoda</taxon>
        <taxon>Enoplea</taxon>
        <taxon>Dorylaimia</taxon>
        <taxon>Trichinellida</taxon>
        <taxon>Trichinellidae</taxon>
        <taxon>Trichinella</taxon>
    </lineage>
</organism>
<dbReference type="Proteomes" id="UP000054815">
    <property type="component" value="Unassembled WGS sequence"/>
</dbReference>
<feature type="non-terminal residue" evidence="4">
    <location>
        <position position="1"/>
    </location>
</feature>
<keyword evidence="6" id="KW-1185">Reference proteome</keyword>
<dbReference type="AlphaFoldDB" id="A0A0V1J8S7"/>
<evidence type="ECO:0000313" key="4">
    <source>
        <dbReference type="EMBL" id="KRZ31385.1"/>
    </source>
</evidence>
<dbReference type="EMBL" id="JYDU01000048">
    <property type="protein sequence ID" value="KRX96017.1"/>
    <property type="molecule type" value="Genomic_DNA"/>
</dbReference>
<evidence type="ECO:0000313" key="5">
    <source>
        <dbReference type="Proteomes" id="UP000054632"/>
    </source>
</evidence>
<name>A0A0V1J8S7_TRIPS</name>
<dbReference type="Proteomes" id="UP000054826">
    <property type="component" value="Unassembled WGS sequence"/>
</dbReference>
<dbReference type="EMBL" id="JYDS01000025">
    <property type="protein sequence ID" value="KRZ31385.1"/>
    <property type="molecule type" value="Genomic_DNA"/>
</dbReference>
<protein>
    <submittedName>
        <fullName evidence="4">Uncharacterized protein</fullName>
    </submittedName>
</protein>
<accession>A0A0V1J8S7</accession>
<dbReference type="Proteomes" id="UP000054632">
    <property type="component" value="Unassembled WGS sequence"/>
</dbReference>
<dbReference type="Proteomes" id="UP000054805">
    <property type="component" value="Unassembled WGS sequence"/>
</dbReference>
<gene>
    <name evidence="2" type="ORF">T4A_5975</name>
    <name evidence="4" type="ORF">T4B_11870</name>
    <name evidence="3" type="ORF">T4C_7524</name>
    <name evidence="1" type="ORF">T4E_7227</name>
</gene>
<evidence type="ECO:0000313" key="2">
    <source>
        <dbReference type="EMBL" id="KRY74033.1"/>
    </source>
</evidence>